<dbReference type="EMBL" id="MU404350">
    <property type="protein sequence ID" value="KAI1617646.1"/>
    <property type="molecule type" value="Genomic_DNA"/>
</dbReference>
<dbReference type="AlphaFoldDB" id="A0AAN6IHD3"/>
<accession>A0AAN6IHD3</accession>
<keyword evidence="3" id="KW-1185">Reference proteome</keyword>
<feature type="region of interest" description="Disordered" evidence="1">
    <location>
        <begin position="281"/>
        <end position="327"/>
    </location>
</feature>
<dbReference type="Proteomes" id="UP001203852">
    <property type="component" value="Unassembled WGS sequence"/>
</dbReference>
<evidence type="ECO:0000256" key="1">
    <source>
        <dbReference type="SAM" id="MobiDB-lite"/>
    </source>
</evidence>
<sequence>MPARANKPAATKHKRMHSDVPDGPSKRVNISEGDTPFILESDAEELVEHYSHERLKTLVVKLLGDPVAGPIVSRELGLNEPTDSFLAGIPDDVLQEVRSETKSECERIMREARDTASALASRAEGMGSKSTVTLGAWPRALEDHLPNIRALMERGAMVDGPALAWTAVLSVAKSAIHEWDRGMAKVEGDESDCDWFHEDVDDLMLDILVAQKAIERQQNVDPEWVDGGRYDEIVHLMVRAKGRDGPCMYRYPRTMRYIDEGVILPMVQNEIVWASKANRKSAPTGVKMAGEDDDNEEDEEDDDEEGEDEDEEDHADNYNRWLGLAVD</sequence>
<feature type="region of interest" description="Disordered" evidence="1">
    <location>
        <begin position="1"/>
        <end position="29"/>
    </location>
</feature>
<gene>
    <name evidence="2" type="ORF">EDD36DRAFT_424708</name>
</gene>
<reference evidence="2" key="1">
    <citation type="journal article" date="2022" name="bioRxiv">
        <title>Deciphering the potential niche of two novel black yeast fungi from a biological soil crust based on their genomes, phenotypes, and melanin regulation.</title>
        <authorList>
            <consortium name="DOE Joint Genome Institute"/>
            <person name="Carr E.C."/>
            <person name="Barton Q."/>
            <person name="Grambo S."/>
            <person name="Sullivan M."/>
            <person name="Renfro C.M."/>
            <person name="Kuo A."/>
            <person name="Pangilinan J."/>
            <person name="Lipzen A."/>
            <person name="Keymanesh K."/>
            <person name="Savage E."/>
            <person name="Barry K."/>
            <person name="Grigoriev I.V."/>
            <person name="Riekhof W.R."/>
            <person name="Harris S.S."/>
        </authorList>
    </citation>
    <scope>NUCLEOTIDE SEQUENCE</scope>
    <source>
        <strain evidence="2">JF 03-4F</strain>
    </source>
</reference>
<protein>
    <submittedName>
        <fullName evidence="2">Uncharacterized protein</fullName>
    </submittedName>
</protein>
<proteinExistence type="predicted"/>
<feature type="compositionally biased region" description="Acidic residues" evidence="1">
    <location>
        <begin position="291"/>
        <end position="314"/>
    </location>
</feature>
<comment type="caution">
    <text evidence="2">The sequence shown here is derived from an EMBL/GenBank/DDBJ whole genome shotgun (WGS) entry which is preliminary data.</text>
</comment>
<evidence type="ECO:0000313" key="3">
    <source>
        <dbReference type="Proteomes" id="UP001203852"/>
    </source>
</evidence>
<organism evidence="2 3">
    <name type="scientific">Exophiala viscosa</name>
    <dbReference type="NCBI Taxonomy" id="2486360"/>
    <lineage>
        <taxon>Eukaryota</taxon>
        <taxon>Fungi</taxon>
        <taxon>Dikarya</taxon>
        <taxon>Ascomycota</taxon>
        <taxon>Pezizomycotina</taxon>
        <taxon>Eurotiomycetes</taxon>
        <taxon>Chaetothyriomycetidae</taxon>
        <taxon>Chaetothyriales</taxon>
        <taxon>Herpotrichiellaceae</taxon>
        <taxon>Exophiala</taxon>
    </lineage>
</organism>
<evidence type="ECO:0000313" key="2">
    <source>
        <dbReference type="EMBL" id="KAI1617646.1"/>
    </source>
</evidence>
<name>A0AAN6IHD3_9EURO</name>